<dbReference type="RefSeq" id="WP_233723289.1">
    <property type="nucleotide sequence ID" value="NZ_JAJVCN010000001.1"/>
</dbReference>
<organism evidence="1 2">
    <name type="scientific">Kibdelosporangium philippinense</name>
    <dbReference type="NCBI Taxonomy" id="211113"/>
    <lineage>
        <taxon>Bacteria</taxon>
        <taxon>Bacillati</taxon>
        <taxon>Actinomycetota</taxon>
        <taxon>Actinomycetes</taxon>
        <taxon>Pseudonocardiales</taxon>
        <taxon>Pseudonocardiaceae</taxon>
        <taxon>Kibdelosporangium</taxon>
    </lineage>
</organism>
<proteinExistence type="predicted"/>
<accession>A0ABS8Z2V5</accession>
<dbReference type="EMBL" id="JAJVCN010000001">
    <property type="protein sequence ID" value="MCE7002264.1"/>
    <property type="molecule type" value="Genomic_DNA"/>
</dbReference>
<evidence type="ECO:0000313" key="1">
    <source>
        <dbReference type="EMBL" id="MCE7002264.1"/>
    </source>
</evidence>
<evidence type="ECO:0000313" key="2">
    <source>
        <dbReference type="Proteomes" id="UP001521150"/>
    </source>
</evidence>
<gene>
    <name evidence="1" type="ORF">LWC34_05390</name>
</gene>
<name>A0ABS8Z2V5_9PSEU</name>
<comment type="caution">
    <text evidence="1">The sequence shown here is derived from an EMBL/GenBank/DDBJ whole genome shotgun (WGS) entry which is preliminary data.</text>
</comment>
<reference evidence="1 2" key="1">
    <citation type="submission" date="2021-12" db="EMBL/GenBank/DDBJ databases">
        <title>Genome sequence of Kibdelosporangium philippinense ATCC 49844.</title>
        <authorList>
            <person name="Fedorov E.A."/>
            <person name="Omeragic M."/>
            <person name="Shalygina K.F."/>
            <person name="Maclea K.S."/>
        </authorList>
    </citation>
    <scope>NUCLEOTIDE SEQUENCE [LARGE SCALE GENOMIC DNA]</scope>
    <source>
        <strain evidence="1 2">ATCC 49844</strain>
    </source>
</reference>
<keyword evidence="2" id="KW-1185">Reference proteome</keyword>
<dbReference type="Proteomes" id="UP001521150">
    <property type="component" value="Unassembled WGS sequence"/>
</dbReference>
<protein>
    <submittedName>
        <fullName evidence="1">Uncharacterized protein</fullName>
    </submittedName>
</protein>
<sequence>MSYFDIQGHQPQWLNGLSAIAVAHGPRLHSMVGRHLSHAWLLWDLDADEWIADGPVLLDFDHEQVEINHQKFDDLSITWNTVDPEGQPAWTYGDWGHPDDRASQLAWRHDAQAELAALQGQRLQAVDLLEYVGGDMADGMVAVSFAFADGQVTISNGLDENSLEFSDPDSRYLHWSKM</sequence>